<comment type="caution">
    <text evidence="2">The sequence shown here is derived from an EMBL/GenBank/DDBJ whole genome shotgun (WGS) entry which is preliminary data.</text>
</comment>
<feature type="transmembrane region" description="Helical" evidence="1">
    <location>
        <begin position="27"/>
        <end position="52"/>
    </location>
</feature>
<protein>
    <submittedName>
        <fullName evidence="2">Uncharacterized protein</fullName>
    </submittedName>
</protein>
<evidence type="ECO:0000313" key="2">
    <source>
        <dbReference type="EMBL" id="MBM0242760.1"/>
    </source>
</evidence>
<gene>
    <name evidence="2" type="ORF">GWO63_000075</name>
</gene>
<dbReference type="EMBL" id="JAACBX020000001">
    <property type="protein sequence ID" value="MBM0242760.1"/>
    <property type="molecule type" value="Genomic_DNA"/>
</dbReference>
<evidence type="ECO:0000313" key="3">
    <source>
        <dbReference type="Proteomes" id="UP001518680"/>
    </source>
</evidence>
<sequence length="69" mass="7362">MSDGVRSVFSSKQAGIMMLCASMLAFVLFPIFAVPIFLTIGVLNAAGAIIFLSSARKQDEKSLPEVPEV</sequence>
<reference evidence="2 3" key="1">
    <citation type="submission" date="2021-01" db="EMBL/GenBank/DDBJ databases">
        <title>Complete genome sequences of Corynebacterium macginleyi strains isolated from infectious keratitis.</title>
        <authorList>
            <person name="Sagerfors S."/>
            <person name="Poehlein A."/>
            <person name="Soderquist B."/>
            <person name="Bruggemann H."/>
        </authorList>
    </citation>
    <scope>NUCLEOTIDE SEQUENCE [LARGE SCALE GENOMIC DNA]</scope>
    <source>
        <strain evidence="2 3">12T220</strain>
    </source>
</reference>
<dbReference type="Proteomes" id="UP001518680">
    <property type="component" value="Unassembled WGS sequence"/>
</dbReference>
<keyword evidence="1" id="KW-0472">Membrane</keyword>
<keyword evidence="3" id="KW-1185">Reference proteome</keyword>
<accession>A0ABS1Y2Z2</accession>
<proteinExistence type="predicted"/>
<evidence type="ECO:0000256" key="1">
    <source>
        <dbReference type="SAM" id="Phobius"/>
    </source>
</evidence>
<name>A0ABS1Y2Z2_9CORY</name>
<keyword evidence="1" id="KW-0812">Transmembrane</keyword>
<keyword evidence="1" id="KW-1133">Transmembrane helix</keyword>
<dbReference type="RefSeq" id="WP_147444090.1">
    <property type="nucleotide sequence ID" value="NZ_CP068292.1"/>
</dbReference>
<organism evidence="2 3">
    <name type="scientific">Corynebacterium macginleyi</name>
    <dbReference type="NCBI Taxonomy" id="38290"/>
    <lineage>
        <taxon>Bacteria</taxon>
        <taxon>Bacillati</taxon>
        <taxon>Actinomycetota</taxon>
        <taxon>Actinomycetes</taxon>
        <taxon>Mycobacteriales</taxon>
        <taxon>Corynebacteriaceae</taxon>
        <taxon>Corynebacterium</taxon>
    </lineage>
</organism>